<dbReference type="Proteomes" id="UP000758603">
    <property type="component" value="Unassembled WGS sequence"/>
</dbReference>
<feature type="region of interest" description="Disordered" evidence="1">
    <location>
        <begin position="91"/>
        <end position="121"/>
    </location>
</feature>
<dbReference type="AlphaFoldDB" id="A0A9P9A1U6"/>
<reference evidence="2" key="1">
    <citation type="journal article" date="2021" name="Nat. Commun.">
        <title>Genetic determinants of endophytism in the Arabidopsis root mycobiome.</title>
        <authorList>
            <person name="Mesny F."/>
            <person name="Miyauchi S."/>
            <person name="Thiergart T."/>
            <person name="Pickel B."/>
            <person name="Atanasova L."/>
            <person name="Karlsson M."/>
            <person name="Huettel B."/>
            <person name="Barry K.W."/>
            <person name="Haridas S."/>
            <person name="Chen C."/>
            <person name="Bauer D."/>
            <person name="Andreopoulos W."/>
            <person name="Pangilinan J."/>
            <person name="LaButti K."/>
            <person name="Riley R."/>
            <person name="Lipzen A."/>
            <person name="Clum A."/>
            <person name="Drula E."/>
            <person name="Henrissat B."/>
            <person name="Kohler A."/>
            <person name="Grigoriev I.V."/>
            <person name="Martin F.M."/>
            <person name="Hacquard S."/>
        </authorList>
    </citation>
    <scope>NUCLEOTIDE SEQUENCE</scope>
    <source>
        <strain evidence="2">MPI-SDFR-AT-0073</strain>
    </source>
</reference>
<evidence type="ECO:0000256" key="1">
    <source>
        <dbReference type="SAM" id="MobiDB-lite"/>
    </source>
</evidence>
<evidence type="ECO:0000313" key="2">
    <source>
        <dbReference type="EMBL" id="KAH6659956.1"/>
    </source>
</evidence>
<dbReference type="RefSeq" id="XP_045964087.1">
    <property type="nucleotide sequence ID" value="XM_046101385.1"/>
</dbReference>
<dbReference type="OrthoDB" id="4778270at2759"/>
<comment type="caution">
    <text evidence="2">The sequence shown here is derived from an EMBL/GenBank/DDBJ whole genome shotgun (WGS) entry which is preliminary data.</text>
</comment>
<dbReference type="GeneID" id="70130277"/>
<gene>
    <name evidence="2" type="ORF">BKA67DRAFT_546338</name>
</gene>
<proteinExistence type="predicted"/>
<evidence type="ECO:0000313" key="3">
    <source>
        <dbReference type="Proteomes" id="UP000758603"/>
    </source>
</evidence>
<feature type="non-terminal residue" evidence="2">
    <location>
        <position position="248"/>
    </location>
</feature>
<sequence length="248" mass="27581">MHESCDHRRHSDESCLYSCFGGGRCEGTVSQSHHSKAPCKECERLETKRAQTQASKAAQNYGWGAPGARDSYVEPSLQRAIYGMPGSDFHFSNSYSKPQQQPAQYYQQRPKGNSWPAPRAQPQMVFSGGRPGPVKGLPLMPAKKPQYQSHQPMRAEPRRAPKPGPIHIQQLTNSHQPQVVNYHSVRPQAAQVAQIVYAAQKTVRRDSNGISEFGSEEGDSPGWRNYTVSPRAVSPLRASYSHQAWLVG</sequence>
<name>A0A9P9A1U6_9PEZI</name>
<feature type="compositionally biased region" description="Low complexity" evidence="1">
    <location>
        <begin position="98"/>
        <end position="108"/>
    </location>
</feature>
<protein>
    <submittedName>
        <fullName evidence="2">Uncharacterized protein</fullName>
    </submittedName>
</protein>
<keyword evidence="3" id="KW-1185">Reference proteome</keyword>
<organism evidence="2 3">
    <name type="scientific">Truncatella angustata</name>
    <dbReference type="NCBI Taxonomy" id="152316"/>
    <lineage>
        <taxon>Eukaryota</taxon>
        <taxon>Fungi</taxon>
        <taxon>Dikarya</taxon>
        <taxon>Ascomycota</taxon>
        <taxon>Pezizomycotina</taxon>
        <taxon>Sordariomycetes</taxon>
        <taxon>Xylariomycetidae</taxon>
        <taxon>Amphisphaeriales</taxon>
        <taxon>Sporocadaceae</taxon>
        <taxon>Truncatella</taxon>
    </lineage>
</organism>
<dbReference type="EMBL" id="JAGPXC010000001">
    <property type="protein sequence ID" value="KAH6659956.1"/>
    <property type="molecule type" value="Genomic_DNA"/>
</dbReference>
<accession>A0A9P9A1U6</accession>